<dbReference type="AlphaFoldDB" id="A0A1G6ULW4"/>
<dbReference type="Proteomes" id="UP000198666">
    <property type="component" value="Unassembled WGS sequence"/>
</dbReference>
<dbReference type="InterPro" id="IPR005320">
    <property type="entry name" value="Peptidase_S51"/>
</dbReference>
<organism evidence="5 6">
    <name type="scientific">Terribacillus halophilus</name>
    <dbReference type="NCBI Taxonomy" id="361279"/>
    <lineage>
        <taxon>Bacteria</taxon>
        <taxon>Bacillati</taxon>
        <taxon>Bacillota</taxon>
        <taxon>Bacilli</taxon>
        <taxon>Bacillales</taxon>
        <taxon>Bacillaceae</taxon>
        <taxon>Terribacillus</taxon>
    </lineage>
</organism>
<comment type="similarity">
    <text evidence="1">Belongs to the peptidase S51 family.</text>
</comment>
<proteinExistence type="inferred from homology"/>
<dbReference type="STRING" id="361279.SAMN05421663_110101"/>
<name>A0A1G6ULW4_9BACI</name>
<keyword evidence="3" id="KW-0378">Hydrolase</keyword>
<evidence type="ECO:0000256" key="3">
    <source>
        <dbReference type="ARBA" id="ARBA00022801"/>
    </source>
</evidence>
<keyword evidence="2" id="KW-0645">Protease</keyword>
<gene>
    <name evidence="5" type="ORF">SAMN05421663_110101</name>
</gene>
<evidence type="ECO:0000313" key="6">
    <source>
        <dbReference type="Proteomes" id="UP000198666"/>
    </source>
</evidence>
<dbReference type="Pfam" id="PF03575">
    <property type="entry name" value="Peptidase_S51"/>
    <property type="match status" value="1"/>
</dbReference>
<protein>
    <submittedName>
        <fullName evidence="5">Peptidase family S51</fullName>
    </submittedName>
</protein>
<dbReference type="GO" id="GO:0006508">
    <property type="term" value="P:proteolysis"/>
    <property type="evidence" value="ECO:0007669"/>
    <property type="project" value="UniProtKB-KW"/>
</dbReference>
<dbReference type="Gene3D" id="3.40.50.880">
    <property type="match status" value="1"/>
</dbReference>
<keyword evidence="6" id="KW-1185">Reference proteome</keyword>
<sequence length="81" mass="9011">MMKRQVIALGGGGFSMEPDNLALDRYILSQSGKQEPRICFIPTASGISQIISDVFMRLFIGFRANRVICLCLSRHSSICML</sequence>
<keyword evidence="4" id="KW-0720">Serine protease</keyword>
<reference evidence="6" key="1">
    <citation type="submission" date="2016-10" db="EMBL/GenBank/DDBJ databases">
        <authorList>
            <person name="Varghese N."/>
            <person name="Submissions S."/>
        </authorList>
    </citation>
    <scope>NUCLEOTIDE SEQUENCE [LARGE SCALE GENOMIC DNA]</scope>
    <source>
        <strain evidence="6">DSM 21620</strain>
    </source>
</reference>
<accession>A0A1G6ULW4</accession>
<evidence type="ECO:0000313" key="5">
    <source>
        <dbReference type="EMBL" id="SDD41525.1"/>
    </source>
</evidence>
<dbReference type="InterPro" id="IPR029062">
    <property type="entry name" value="Class_I_gatase-like"/>
</dbReference>
<evidence type="ECO:0000256" key="1">
    <source>
        <dbReference type="ARBA" id="ARBA00006534"/>
    </source>
</evidence>
<dbReference type="GO" id="GO:0008236">
    <property type="term" value="F:serine-type peptidase activity"/>
    <property type="evidence" value="ECO:0007669"/>
    <property type="project" value="UniProtKB-KW"/>
</dbReference>
<evidence type="ECO:0000256" key="4">
    <source>
        <dbReference type="ARBA" id="ARBA00022825"/>
    </source>
</evidence>
<dbReference type="EMBL" id="FMZB01000010">
    <property type="protein sequence ID" value="SDD41525.1"/>
    <property type="molecule type" value="Genomic_DNA"/>
</dbReference>
<evidence type="ECO:0000256" key="2">
    <source>
        <dbReference type="ARBA" id="ARBA00022670"/>
    </source>
</evidence>